<dbReference type="InterPro" id="IPR031567">
    <property type="entry name" value="CRIM_dom"/>
</dbReference>
<dbReference type="InParanoid" id="A0A0L0HPZ3"/>
<protein>
    <recommendedName>
        <fullName evidence="7">Stress-activated map kinase-interacting protein 1</fullName>
    </recommendedName>
</protein>
<feature type="domain" description="SIN1-type PH" evidence="4">
    <location>
        <begin position="690"/>
        <end position="790"/>
    </location>
</feature>
<dbReference type="VEuPathDB" id="FungiDB:SPPG_09003"/>
<feature type="compositionally biased region" description="Polar residues" evidence="2">
    <location>
        <begin position="362"/>
        <end position="378"/>
    </location>
</feature>
<dbReference type="Gene3D" id="2.30.29.30">
    <property type="entry name" value="Pleckstrin-homology domain (PH domain)/Phosphotyrosine-binding domain (PTB)"/>
    <property type="match status" value="1"/>
</dbReference>
<reference evidence="5 6" key="1">
    <citation type="submission" date="2009-08" db="EMBL/GenBank/DDBJ databases">
        <title>The Genome Sequence of Spizellomyces punctatus strain DAOM BR117.</title>
        <authorList>
            <consortium name="The Broad Institute Genome Sequencing Platform"/>
            <person name="Russ C."/>
            <person name="Cuomo C."/>
            <person name="Shea T."/>
            <person name="Young S.K."/>
            <person name="Zeng Q."/>
            <person name="Koehrsen M."/>
            <person name="Haas B."/>
            <person name="Borodovsky M."/>
            <person name="Guigo R."/>
            <person name="Alvarado L."/>
            <person name="Berlin A."/>
            <person name="Bochicchio J."/>
            <person name="Borenstein D."/>
            <person name="Chapman S."/>
            <person name="Chen Z."/>
            <person name="Engels R."/>
            <person name="Freedman E."/>
            <person name="Gellesch M."/>
            <person name="Goldberg J."/>
            <person name="Griggs A."/>
            <person name="Gujja S."/>
            <person name="Heiman D."/>
            <person name="Hepburn T."/>
            <person name="Howarth C."/>
            <person name="Jen D."/>
            <person name="Larson L."/>
            <person name="Lewis B."/>
            <person name="Mehta T."/>
            <person name="Park D."/>
            <person name="Pearson M."/>
            <person name="Roberts A."/>
            <person name="Saif S."/>
            <person name="Shenoy N."/>
            <person name="Sisk P."/>
            <person name="Stolte C."/>
            <person name="Sykes S."/>
            <person name="Thomson T."/>
            <person name="Walk T."/>
            <person name="White J."/>
            <person name="Yandava C."/>
            <person name="Burger G."/>
            <person name="Gray M.W."/>
            <person name="Holland P.W.H."/>
            <person name="King N."/>
            <person name="Lang F.B.F."/>
            <person name="Roger A.J."/>
            <person name="Ruiz-Trillo I."/>
            <person name="Lander E."/>
            <person name="Nusbaum C."/>
        </authorList>
    </citation>
    <scope>NUCLEOTIDE SEQUENCE [LARGE SCALE GENOMIC DNA]</scope>
    <source>
        <strain evidence="5 6">DAOM BR117</strain>
    </source>
</reference>
<evidence type="ECO:0000313" key="5">
    <source>
        <dbReference type="EMBL" id="KND03162.1"/>
    </source>
</evidence>
<dbReference type="OMA" id="RINDDAY"/>
<dbReference type="InterPro" id="IPR008828">
    <property type="entry name" value="Sin1/Avo1"/>
</dbReference>
<evidence type="ECO:0000256" key="2">
    <source>
        <dbReference type="SAM" id="MobiDB-lite"/>
    </source>
</evidence>
<dbReference type="InterPro" id="IPR031313">
    <property type="entry name" value="Sin1_PH_dom"/>
</dbReference>
<keyword evidence="6" id="KW-1185">Reference proteome</keyword>
<dbReference type="STRING" id="645134.A0A0L0HPZ3"/>
<feature type="compositionally biased region" description="Polar residues" evidence="2">
    <location>
        <begin position="107"/>
        <end position="152"/>
    </location>
</feature>
<feature type="region of interest" description="Disordered" evidence="2">
    <location>
        <begin position="553"/>
        <end position="575"/>
    </location>
</feature>
<dbReference type="GO" id="GO:0031932">
    <property type="term" value="C:TORC2 complex"/>
    <property type="evidence" value="ECO:0007669"/>
    <property type="project" value="InterPro"/>
</dbReference>
<dbReference type="RefSeq" id="XP_016611201.1">
    <property type="nucleotide sequence ID" value="XM_016757154.1"/>
</dbReference>
<dbReference type="GO" id="GO:0038203">
    <property type="term" value="P:TORC2 signaling"/>
    <property type="evidence" value="ECO:0007669"/>
    <property type="project" value="TreeGrafter"/>
</dbReference>
<evidence type="ECO:0000256" key="1">
    <source>
        <dbReference type="ARBA" id="ARBA00009407"/>
    </source>
</evidence>
<dbReference type="GO" id="GO:0005886">
    <property type="term" value="C:plasma membrane"/>
    <property type="evidence" value="ECO:0007669"/>
    <property type="project" value="TreeGrafter"/>
</dbReference>
<dbReference type="OrthoDB" id="241990at2759"/>
<feature type="region of interest" description="Disordered" evidence="2">
    <location>
        <begin position="200"/>
        <end position="329"/>
    </location>
</feature>
<feature type="region of interest" description="Disordered" evidence="2">
    <location>
        <begin position="80"/>
        <end position="174"/>
    </location>
</feature>
<dbReference type="AlphaFoldDB" id="A0A0L0HPZ3"/>
<feature type="region of interest" description="Disordered" evidence="2">
    <location>
        <begin position="343"/>
        <end position="414"/>
    </location>
</feature>
<dbReference type="GeneID" id="27692128"/>
<dbReference type="GO" id="GO:0005546">
    <property type="term" value="F:phosphatidylinositol-4,5-bisphosphate binding"/>
    <property type="evidence" value="ECO:0007669"/>
    <property type="project" value="TreeGrafter"/>
</dbReference>
<feature type="compositionally biased region" description="Polar residues" evidence="2">
    <location>
        <begin position="395"/>
        <end position="409"/>
    </location>
</feature>
<dbReference type="Pfam" id="PF16979">
    <property type="entry name" value="SIN1_PH"/>
    <property type="match status" value="1"/>
</dbReference>
<dbReference type="eggNOG" id="KOG3739">
    <property type="taxonomic scope" value="Eukaryota"/>
</dbReference>
<name>A0A0L0HPZ3_SPIPD</name>
<dbReference type="Gene3D" id="3.10.20.90">
    <property type="entry name" value="Phosphatidylinositol 3-kinase Catalytic Subunit, Chain A, domain 1"/>
    <property type="match status" value="1"/>
</dbReference>
<feature type="compositionally biased region" description="Low complexity" evidence="2">
    <location>
        <begin position="272"/>
        <end position="286"/>
    </location>
</feature>
<evidence type="ECO:0000259" key="3">
    <source>
        <dbReference type="Pfam" id="PF16978"/>
    </source>
</evidence>
<accession>A0A0L0HPZ3</accession>
<evidence type="ECO:0000313" key="6">
    <source>
        <dbReference type="Proteomes" id="UP000053201"/>
    </source>
</evidence>
<comment type="similarity">
    <text evidence="1">Belongs to the SIN1 family.</text>
</comment>
<feature type="domain" description="CRIM" evidence="3">
    <location>
        <begin position="420"/>
        <end position="554"/>
    </location>
</feature>
<dbReference type="GO" id="GO:0005737">
    <property type="term" value="C:cytoplasm"/>
    <property type="evidence" value="ECO:0007669"/>
    <property type="project" value="TreeGrafter"/>
</dbReference>
<dbReference type="InterPro" id="IPR011993">
    <property type="entry name" value="PH-like_dom_sf"/>
</dbReference>
<feature type="compositionally biased region" description="Polar residues" evidence="2">
    <location>
        <begin position="246"/>
        <end position="258"/>
    </location>
</feature>
<dbReference type="Proteomes" id="UP000053201">
    <property type="component" value="Unassembled WGS sequence"/>
</dbReference>
<evidence type="ECO:0000259" key="4">
    <source>
        <dbReference type="Pfam" id="PF16979"/>
    </source>
</evidence>
<dbReference type="Pfam" id="PF16978">
    <property type="entry name" value="CRIM"/>
    <property type="match status" value="1"/>
</dbReference>
<feature type="compositionally biased region" description="Basic and acidic residues" evidence="2">
    <location>
        <begin position="382"/>
        <end position="393"/>
    </location>
</feature>
<proteinExistence type="inferred from homology"/>
<evidence type="ECO:0008006" key="7">
    <source>
        <dbReference type="Google" id="ProtNLM"/>
    </source>
</evidence>
<gene>
    <name evidence="5" type="ORF">SPPG_09003</name>
</gene>
<sequence>MSLITDADYLIYQMRLSMLKAKDTLAERIITLPNTLDSEYIISATSHTGLDGAPDSQSLGFPAPGRLRSPYRSQVSFVAHSRQNIADDKEKRSISSRRGQPTGGTSGQPAESGASTGVVSDQNNAHSKEVLSTSKPNVAVQITSDTDTQATVPASVLPDRREPTESRLDDANHERRMATIEALKLRLQQAQQNLQLDLKAAPPDDLQGDGQMEDVGGGEDATPSEEGSAPQSGAIAEADGEGPADASNTGSEQNSLQASMREALRRAESGELALQHSQGSHSSGASMHLEEESDELEPSTTLLSESEVRSANVDTPVVVSTEPADEANEEGVIHEIIDAAGASEERAGSPLPSKLSVPPDQSLLTKRTLSESVKSARTPSLPREDLFRKRDLPQSKPSTFVQSGPLNRTSYRELPSKPLSSLTAMLQLQSRSDNPFSKDYAFFSGKGDPNSIRLKIYMPISDEPDVPLDICVLRDASVEEVMGYTLCEYWGEGRQPMIPEHLRNVIMWNMRIVEDDGSIDDDFPALERTRKISKFAFDQFALCEASPDQVKLNEGNRKQPVSNIGSSSSAGTPTSALPTTTVFLKVHLYSTIEVKQTTTMPVASNIPLADVFEQICRKRKYDPSKYVFKMADTKTDVPLDKTLEQLRVSELCILKRAGGGAGDVFLRPPDEKTEIADQPRFIEPEEYSSMYKQYTVSHKAFMGRHDRLLTIDGDYIHIMAAENKNFFDTMKTSSHHISTVISCKATKKTSSFRLLVHGSKGHDTRTYDLEAASQVEAAEICTKISFLIQMNKRESGLRLR</sequence>
<dbReference type="PANTHER" id="PTHR13335:SF1">
    <property type="entry name" value="TARGET OF RAPAMYCIN COMPLEX 2 SUBUNIT MAPKAP1"/>
    <property type="match status" value="1"/>
</dbReference>
<feature type="compositionally biased region" description="Basic and acidic residues" evidence="2">
    <location>
        <begin position="158"/>
        <end position="174"/>
    </location>
</feature>
<feature type="compositionally biased region" description="Low complexity" evidence="2">
    <location>
        <begin position="565"/>
        <end position="575"/>
    </location>
</feature>
<dbReference type="EMBL" id="KQ257452">
    <property type="protein sequence ID" value="KND03162.1"/>
    <property type="molecule type" value="Genomic_DNA"/>
</dbReference>
<dbReference type="PANTHER" id="PTHR13335">
    <property type="entry name" value="TARGET OF RAPAMYCIN COMPLEX 2 SUBUNIT MAPKAP1"/>
    <property type="match status" value="1"/>
</dbReference>
<organism evidence="5 6">
    <name type="scientific">Spizellomyces punctatus (strain DAOM BR117)</name>
    <dbReference type="NCBI Taxonomy" id="645134"/>
    <lineage>
        <taxon>Eukaryota</taxon>
        <taxon>Fungi</taxon>
        <taxon>Fungi incertae sedis</taxon>
        <taxon>Chytridiomycota</taxon>
        <taxon>Chytridiomycota incertae sedis</taxon>
        <taxon>Chytridiomycetes</taxon>
        <taxon>Spizellomycetales</taxon>
        <taxon>Spizellomycetaceae</taxon>
        <taxon>Spizellomyces</taxon>
    </lineage>
</organism>